<organism evidence="2 3">
    <name type="scientific">Ignelater luminosus</name>
    <name type="common">Cucubano</name>
    <name type="synonym">Pyrophorus luminosus</name>
    <dbReference type="NCBI Taxonomy" id="2038154"/>
    <lineage>
        <taxon>Eukaryota</taxon>
        <taxon>Metazoa</taxon>
        <taxon>Ecdysozoa</taxon>
        <taxon>Arthropoda</taxon>
        <taxon>Hexapoda</taxon>
        <taxon>Insecta</taxon>
        <taxon>Pterygota</taxon>
        <taxon>Neoptera</taxon>
        <taxon>Endopterygota</taxon>
        <taxon>Coleoptera</taxon>
        <taxon>Polyphaga</taxon>
        <taxon>Elateriformia</taxon>
        <taxon>Elateroidea</taxon>
        <taxon>Elateridae</taxon>
        <taxon>Agrypninae</taxon>
        <taxon>Pyrophorini</taxon>
        <taxon>Ignelater</taxon>
    </lineage>
</organism>
<accession>A0A8K0CHL1</accession>
<dbReference type="PANTHER" id="PTHR19446">
    <property type="entry name" value="REVERSE TRANSCRIPTASES"/>
    <property type="match status" value="1"/>
</dbReference>
<comment type="caution">
    <text evidence="2">The sequence shown here is derived from an EMBL/GenBank/DDBJ whole genome shotgun (WGS) entry which is preliminary data.</text>
</comment>
<evidence type="ECO:0000259" key="1">
    <source>
        <dbReference type="Pfam" id="PF00078"/>
    </source>
</evidence>
<dbReference type="OrthoDB" id="6768044at2759"/>
<feature type="domain" description="Reverse transcriptase" evidence="1">
    <location>
        <begin position="82"/>
        <end position="189"/>
    </location>
</feature>
<dbReference type="AlphaFoldDB" id="A0A8K0CHL1"/>
<dbReference type="EMBL" id="VTPC01083075">
    <property type="protein sequence ID" value="KAF2887514.1"/>
    <property type="molecule type" value="Genomic_DNA"/>
</dbReference>
<gene>
    <name evidence="2" type="ORF">ILUMI_18659</name>
</gene>
<keyword evidence="3" id="KW-1185">Reference proteome</keyword>
<name>A0A8K0CHL1_IGNLU</name>
<dbReference type="Proteomes" id="UP000801492">
    <property type="component" value="Unassembled WGS sequence"/>
</dbReference>
<proteinExistence type="predicted"/>
<sequence length="201" mass="23369">MFFSSRRWMYSLVVAYFNGKAYLAVSLMFRNSVRRSRQSVEAPSTIVGTLRFDSSPAKTKTKADGAAQDLKDHRKSSIIQVLEEILKHIGKSNHDKLFRLIERTKAILALRLIIKAKETYIMFLDMEKAFDCVKWNKLIKVMKIIGTEHKDRKIIHTLYTEQQAMIKCGEHREYRHIKTGARQACVLSSPFLNAYRHRTCT</sequence>
<dbReference type="Pfam" id="PF00078">
    <property type="entry name" value="RVT_1"/>
    <property type="match status" value="1"/>
</dbReference>
<protein>
    <recommendedName>
        <fullName evidence="1">Reverse transcriptase domain-containing protein</fullName>
    </recommendedName>
</protein>
<evidence type="ECO:0000313" key="3">
    <source>
        <dbReference type="Proteomes" id="UP000801492"/>
    </source>
</evidence>
<dbReference type="InterPro" id="IPR000477">
    <property type="entry name" value="RT_dom"/>
</dbReference>
<evidence type="ECO:0000313" key="2">
    <source>
        <dbReference type="EMBL" id="KAF2887514.1"/>
    </source>
</evidence>
<reference evidence="2" key="1">
    <citation type="submission" date="2019-08" db="EMBL/GenBank/DDBJ databases">
        <title>The genome of the North American firefly Photinus pyralis.</title>
        <authorList>
            <consortium name="Photinus pyralis genome working group"/>
            <person name="Fallon T.R."/>
            <person name="Sander Lower S.E."/>
            <person name="Weng J.-K."/>
        </authorList>
    </citation>
    <scope>NUCLEOTIDE SEQUENCE</scope>
    <source>
        <strain evidence="2">TRF0915ILg1</strain>
        <tissue evidence="2">Whole body</tissue>
    </source>
</reference>